<keyword evidence="4" id="KW-1185">Reference proteome</keyword>
<dbReference type="PANTHER" id="PTHR31286:SF180">
    <property type="entry name" value="OS10G0362600 PROTEIN"/>
    <property type="match status" value="1"/>
</dbReference>
<name>A0AAV1EBY3_OLDCO</name>
<organism evidence="3 4">
    <name type="scientific">Oldenlandia corymbosa var. corymbosa</name>
    <dbReference type="NCBI Taxonomy" id="529605"/>
    <lineage>
        <taxon>Eukaryota</taxon>
        <taxon>Viridiplantae</taxon>
        <taxon>Streptophyta</taxon>
        <taxon>Embryophyta</taxon>
        <taxon>Tracheophyta</taxon>
        <taxon>Spermatophyta</taxon>
        <taxon>Magnoliopsida</taxon>
        <taxon>eudicotyledons</taxon>
        <taxon>Gunneridae</taxon>
        <taxon>Pentapetalae</taxon>
        <taxon>asterids</taxon>
        <taxon>lamiids</taxon>
        <taxon>Gentianales</taxon>
        <taxon>Rubiaceae</taxon>
        <taxon>Rubioideae</taxon>
        <taxon>Spermacoceae</taxon>
        <taxon>Hedyotis-Oldenlandia complex</taxon>
        <taxon>Oldenlandia</taxon>
    </lineage>
</organism>
<dbReference type="InterPro" id="IPR025558">
    <property type="entry name" value="DUF4283"/>
</dbReference>
<sequence>MTKLPRICWSPGLGLCGRNLHLFHGLITGEQAEELPTGPPRTFASFFQKPIDTPLAKGSLVKEVRFVNGVPILEYEEDEYDKLVAPHQLSLIGKFSYGRPKMEEVHKEFKKLGFHGGYTLGLMNPRHVLIRFEREEDYQRCWIKMFWNIAGFSMRILKWRSGFKFEEDPPIVPIWVSLFDLPIEFLNPEVIFSMATAIGKPLKVDAPTLNMTRPLVARFCVEVDLTKEFPKSVKVGKKGKKHDQIFTYEHIPPYYTKCNKIGHKMDDSWAGLQKAVDKKKKVPVKIVDSAKKMDPPQDNDSNAQAASKRSAETATTNPSAQPNAQGGVTSASVAATARPSSSELSAKEKKTIPVDVQETAAEDPPKEASSLPVSPPQTVEPGCAQNPSVQPVAGTNRFSVLSSIQEIEDEIGPDEDFIESVYVEDSPNKEVGETCRVDDHVESRVLALMSLTEIPHIFSDDAEIGLHGAGLENERGSWSEGEKDEVLVQGDVQGDFTVTKKRGRKSEERARSQEDSGYLEPMLQVDQLDEIKRELAFDTAFSSNNSKIWFFCKYEIQASLLRDDDQVLHFDISHPLMSWPYILSAVYAKSTRAGRRELWQSLEGSKCNNMGAPWMACNLLEIPSVGEDFTWGGTRQTGWDRQGIMLTDLNAIEHEATGFFEDLLSEDAAYGSSHEAAHEGTQRSLRRLNTFFEQYEKVTGQKISRGKSSFVASEKCSSRRIDMIKGTLGMQHGAFPFTYLGCRIFNGRKKAAIFQFLLDAMDAKLLNWKNKFLSLGGRLMLIRYVLSSMPLHVFSVIPPPKSVIRAMEARCQKFLWEGSSEAKKRHWRSWERVTFLVHENGLGLRSFQDVISALTSKLWWKLKNNKGIWSAFLHSLSHSPKEKTSWARVMKVGE</sequence>
<gene>
    <name evidence="3" type="ORF">OLC1_LOCUS23295</name>
</gene>
<feature type="domain" description="DUF4283" evidence="2">
    <location>
        <begin position="87"/>
        <end position="167"/>
    </location>
</feature>
<feature type="compositionally biased region" description="Polar residues" evidence="1">
    <location>
        <begin position="298"/>
        <end position="344"/>
    </location>
</feature>
<dbReference type="AlphaFoldDB" id="A0AAV1EBY3"/>
<dbReference type="Proteomes" id="UP001161247">
    <property type="component" value="Chromosome 9"/>
</dbReference>
<dbReference type="Pfam" id="PF14111">
    <property type="entry name" value="DUF4283"/>
    <property type="match status" value="1"/>
</dbReference>
<evidence type="ECO:0000256" key="1">
    <source>
        <dbReference type="SAM" id="MobiDB-lite"/>
    </source>
</evidence>
<dbReference type="EMBL" id="OX459126">
    <property type="protein sequence ID" value="CAI9117200.1"/>
    <property type="molecule type" value="Genomic_DNA"/>
</dbReference>
<accession>A0AAV1EBY3</accession>
<proteinExistence type="predicted"/>
<evidence type="ECO:0000313" key="3">
    <source>
        <dbReference type="EMBL" id="CAI9117200.1"/>
    </source>
</evidence>
<evidence type="ECO:0000259" key="2">
    <source>
        <dbReference type="Pfam" id="PF14111"/>
    </source>
</evidence>
<protein>
    <submittedName>
        <fullName evidence="3">OLC1v1018546C1</fullName>
    </submittedName>
</protein>
<reference evidence="3" key="1">
    <citation type="submission" date="2023-03" db="EMBL/GenBank/DDBJ databases">
        <authorList>
            <person name="Julca I."/>
        </authorList>
    </citation>
    <scope>NUCLEOTIDE SEQUENCE</scope>
</reference>
<feature type="region of interest" description="Disordered" evidence="1">
    <location>
        <begin position="288"/>
        <end position="391"/>
    </location>
</feature>
<dbReference type="InterPro" id="IPR040256">
    <property type="entry name" value="At4g02000-like"/>
</dbReference>
<dbReference type="PANTHER" id="PTHR31286">
    <property type="entry name" value="GLYCINE-RICH CELL WALL STRUCTURAL PROTEIN 1.8-LIKE"/>
    <property type="match status" value="1"/>
</dbReference>
<evidence type="ECO:0000313" key="4">
    <source>
        <dbReference type="Proteomes" id="UP001161247"/>
    </source>
</evidence>